<evidence type="ECO:0000313" key="2">
    <source>
        <dbReference type="Proteomes" id="UP000824044"/>
    </source>
</evidence>
<dbReference type="Proteomes" id="UP000824044">
    <property type="component" value="Unassembled WGS sequence"/>
</dbReference>
<accession>A0A9D2DY00</accession>
<evidence type="ECO:0000313" key="1">
    <source>
        <dbReference type="EMBL" id="HIZ25083.1"/>
    </source>
</evidence>
<organism evidence="1 2">
    <name type="scientific">Candidatus Gallimonas intestinigallinarum</name>
    <dbReference type="NCBI Taxonomy" id="2838604"/>
    <lineage>
        <taxon>Bacteria</taxon>
        <taxon>Bacillati</taxon>
        <taxon>Bacillota</taxon>
        <taxon>Clostridia</taxon>
        <taxon>Candidatus Gallimonas</taxon>
    </lineage>
</organism>
<reference evidence="1" key="2">
    <citation type="submission" date="2021-04" db="EMBL/GenBank/DDBJ databases">
        <authorList>
            <person name="Gilroy R."/>
        </authorList>
    </citation>
    <scope>NUCLEOTIDE SEQUENCE</scope>
    <source>
        <strain evidence="1">CHK33-5263</strain>
    </source>
</reference>
<dbReference type="PROSITE" id="PS51257">
    <property type="entry name" value="PROKAR_LIPOPROTEIN"/>
    <property type="match status" value="1"/>
</dbReference>
<sequence>MKEALKKLWENKTARILLIALIALALLLGCWFVFGKTEDAPTGTYAPTAQEERIGALLSEVEGVERVTVMVTEEDGVPVSAVVVFDGEDGILVRLRITQITANALNLADNRIYVYPSDKK</sequence>
<comment type="caution">
    <text evidence="1">The sequence shown here is derived from an EMBL/GenBank/DDBJ whole genome shotgun (WGS) entry which is preliminary data.</text>
</comment>
<protein>
    <submittedName>
        <fullName evidence="1">Uncharacterized protein</fullName>
    </submittedName>
</protein>
<reference evidence="1" key="1">
    <citation type="journal article" date="2021" name="PeerJ">
        <title>Extensive microbial diversity within the chicken gut microbiome revealed by metagenomics and culture.</title>
        <authorList>
            <person name="Gilroy R."/>
            <person name="Ravi A."/>
            <person name="Getino M."/>
            <person name="Pursley I."/>
            <person name="Horton D.L."/>
            <person name="Alikhan N.F."/>
            <person name="Baker D."/>
            <person name="Gharbi K."/>
            <person name="Hall N."/>
            <person name="Watson M."/>
            <person name="Adriaenssens E.M."/>
            <person name="Foster-Nyarko E."/>
            <person name="Jarju S."/>
            <person name="Secka A."/>
            <person name="Antonio M."/>
            <person name="Oren A."/>
            <person name="Chaudhuri R.R."/>
            <person name="La Ragione R."/>
            <person name="Hildebrand F."/>
            <person name="Pallen M.J."/>
        </authorList>
    </citation>
    <scope>NUCLEOTIDE SEQUENCE</scope>
    <source>
        <strain evidence="1">CHK33-5263</strain>
    </source>
</reference>
<dbReference type="EMBL" id="DXBS01000119">
    <property type="protein sequence ID" value="HIZ25083.1"/>
    <property type="molecule type" value="Genomic_DNA"/>
</dbReference>
<dbReference type="AlphaFoldDB" id="A0A9D2DY00"/>
<proteinExistence type="predicted"/>
<gene>
    <name evidence="1" type="ORF">H9812_06400</name>
</gene>
<name>A0A9D2DY00_9FIRM</name>